<keyword evidence="2" id="KW-1185">Reference proteome</keyword>
<dbReference type="AlphaFoldDB" id="A0AAV5TUE9"/>
<dbReference type="Proteomes" id="UP001432027">
    <property type="component" value="Unassembled WGS sequence"/>
</dbReference>
<evidence type="ECO:0000313" key="2">
    <source>
        <dbReference type="Proteomes" id="UP001432027"/>
    </source>
</evidence>
<sequence length="79" mass="9027">QDYSETVKGEKIRVTSTCVSETAKKRKSTPYEQWPSTISRKNGRSRSNNTVLECPECEYSSTTVTAWVTHLRKAHYTTP</sequence>
<comment type="caution">
    <text evidence="1">The sequence shown here is derived from an EMBL/GenBank/DDBJ whole genome shotgun (WGS) entry which is preliminary data.</text>
</comment>
<proteinExistence type="predicted"/>
<organism evidence="1 2">
    <name type="scientific">Pristionchus entomophagus</name>
    <dbReference type="NCBI Taxonomy" id="358040"/>
    <lineage>
        <taxon>Eukaryota</taxon>
        <taxon>Metazoa</taxon>
        <taxon>Ecdysozoa</taxon>
        <taxon>Nematoda</taxon>
        <taxon>Chromadorea</taxon>
        <taxon>Rhabditida</taxon>
        <taxon>Rhabditina</taxon>
        <taxon>Diplogasteromorpha</taxon>
        <taxon>Diplogasteroidea</taxon>
        <taxon>Neodiplogasteridae</taxon>
        <taxon>Pristionchus</taxon>
    </lineage>
</organism>
<name>A0AAV5TUE9_9BILA</name>
<dbReference type="EMBL" id="BTSX01000004">
    <property type="protein sequence ID" value="GMS97853.1"/>
    <property type="molecule type" value="Genomic_DNA"/>
</dbReference>
<feature type="non-terminal residue" evidence="1">
    <location>
        <position position="79"/>
    </location>
</feature>
<reference evidence="1" key="1">
    <citation type="submission" date="2023-10" db="EMBL/GenBank/DDBJ databases">
        <title>Genome assembly of Pristionchus species.</title>
        <authorList>
            <person name="Yoshida K."/>
            <person name="Sommer R.J."/>
        </authorList>
    </citation>
    <scope>NUCLEOTIDE SEQUENCE</scope>
    <source>
        <strain evidence="1">RS0144</strain>
    </source>
</reference>
<gene>
    <name evidence="1" type="ORF">PENTCL1PPCAC_20028</name>
</gene>
<protein>
    <recommendedName>
        <fullName evidence="3">C2H2-type domain-containing protein</fullName>
    </recommendedName>
</protein>
<evidence type="ECO:0000313" key="1">
    <source>
        <dbReference type="EMBL" id="GMS97853.1"/>
    </source>
</evidence>
<evidence type="ECO:0008006" key="3">
    <source>
        <dbReference type="Google" id="ProtNLM"/>
    </source>
</evidence>
<accession>A0AAV5TUE9</accession>
<feature type="non-terminal residue" evidence="1">
    <location>
        <position position="1"/>
    </location>
</feature>